<protein>
    <recommendedName>
        <fullName evidence="9">DUF1772 domain-containing protein</fullName>
    </recommendedName>
</protein>
<feature type="transmembrane region" description="Helical" evidence="6">
    <location>
        <begin position="85"/>
        <end position="106"/>
    </location>
</feature>
<keyword evidence="8" id="KW-1185">Reference proteome</keyword>
<dbReference type="PANTHER" id="PTHR35042">
    <property type="entry name" value="ANTHRONE OXYGENASE ENCC"/>
    <property type="match status" value="1"/>
</dbReference>
<evidence type="ECO:0000256" key="4">
    <source>
        <dbReference type="ARBA" id="ARBA00023136"/>
    </source>
</evidence>
<keyword evidence="2 6" id="KW-0812">Transmembrane</keyword>
<keyword evidence="4 6" id="KW-0472">Membrane</keyword>
<organism evidence="7 8">
    <name type="scientific">Friedmanniomyces simplex</name>
    <dbReference type="NCBI Taxonomy" id="329884"/>
    <lineage>
        <taxon>Eukaryota</taxon>
        <taxon>Fungi</taxon>
        <taxon>Dikarya</taxon>
        <taxon>Ascomycota</taxon>
        <taxon>Pezizomycotina</taxon>
        <taxon>Dothideomycetes</taxon>
        <taxon>Dothideomycetidae</taxon>
        <taxon>Mycosphaerellales</taxon>
        <taxon>Teratosphaeriaceae</taxon>
        <taxon>Friedmanniomyces</taxon>
    </lineage>
</organism>
<dbReference type="AlphaFoldDB" id="A0A4U0XKQ7"/>
<dbReference type="Proteomes" id="UP000309340">
    <property type="component" value="Unassembled WGS sequence"/>
</dbReference>
<dbReference type="OrthoDB" id="5954308at2759"/>
<comment type="subcellular location">
    <subcellularLocation>
        <location evidence="1">Membrane</location>
        <topology evidence="1">Multi-pass membrane protein</topology>
    </subcellularLocation>
</comment>
<proteinExistence type="inferred from homology"/>
<evidence type="ECO:0000313" key="7">
    <source>
        <dbReference type="EMBL" id="TKA77770.1"/>
    </source>
</evidence>
<sequence length="169" mass="17495">MAAFVSAAQIIGVTSMIASISFIGIPAIALAPPEIAARQWQKAYNIGKASAPPFAITSAACFAYLAYAFRHAISKPNAMGLKSPMVLYAVAAVAIPCIVPFTILVMNPRANLRLIALAGEAEQAGKGKTVGTSEGEVRQLLRTWTAMNYVRAVVVGAGAVLGAVATMGM</sequence>
<evidence type="ECO:0000256" key="5">
    <source>
        <dbReference type="ARBA" id="ARBA00034313"/>
    </source>
</evidence>
<reference evidence="7 8" key="1">
    <citation type="submission" date="2017-03" db="EMBL/GenBank/DDBJ databases">
        <title>Genomes of endolithic fungi from Antarctica.</title>
        <authorList>
            <person name="Coleine C."/>
            <person name="Masonjones S."/>
            <person name="Stajich J.E."/>
        </authorList>
    </citation>
    <scope>NUCLEOTIDE SEQUENCE [LARGE SCALE GENOMIC DNA]</scope>
    <source>
        <strain evidence="7 8">CCFEE 5184</strain>
    </source>
</reference>
<name>A0A4U0XKQ7_9PEZI</name>
<evidence type="ECO:0000256" key="2">
    <source>
        <dbReference type="ARBA" id="ARBA00022692"/>
    </source>
</evidence>
<dbReference type="Pfam" id="PF08592">
    <property type="entry name" value="Anthrone_oxy"/>
    <property type="match status" value="1"/>
</dbReference>
<evidence type="ECO:0000313" key="8">
    <source>
        <dbReference type="Proteomes" id="UP000309340"/>
    </source>
</evidence>
<feature type="transmembrane region" description="Helical" evidence="6">
    <location>
        <begin position="6"/>
        <end position="30"/>
    </location>
</feature>
<keyword evidence="3 6" id="KW-1133">Transmembrane helix</keyword>
<accession>A0A4U0XKQ7</accession>
<evidence type="ECO:0000256" key="6">
    <source>
        <dbReference type="SAM" id="Phobius"/>
    </source>
</evidence>
<dbReference type="InterPro" id="IPR013901">
    <property type="entry name" value="Anthrone_oxy"/>
</dbReference>
<evidence type="ECO:0000256" key="1">
    <source>
        <dbReference type="ARBA" id="ARBA00004141"/>
    </source>
</evidence>
<dbReference type="PANTHER" id="PTHR35042:SF1">
    <property type="entry name" value="DUF1772-DOMAIN-CONTAINING PROTEIN"/>
    <property type="match status" value="1"/>
</dbReference>
<feature type="transmembrane region" description="Helical" evidence="6">
    <location>
        <begin position="51"/>
        <end position="73"/>
    </location>
</feature>
<comment type="similarity">
    <text evidence="5">Belongs to the anthrone oxygenase family.</text>
</comment>
<dbReference type="EMBL" id="NAJQ01000129">
    <property type="protein sequence ID" value="TKA77770.1"/>
    <property type="molecule type" value="Genomic_DNA"/>
</dbReference>
<dbReference type="GO" id="GO:0016020">
    <property type="term" value="C:membrane"/>
    <property type="evidence" value="ECO:0007669"/>
    <property type="project" value="UniProtKB-SubCell"/>
</dbReference>
<evidence type="ECO:0008006" key="9">
    <source>
        <dbReference type="Google" id="ProtNLM"/>
    </source>
</evidence>
<comment type="caution">
    <text evidence="7">The sequence shown here is derived from an EMBL/GenBank/DDBJ whole genome shotgun (WGS) entry which is preliminary data.</text>
</comment>
<evidence type="ECO:0000256" key="3">
    <source>
        <dbReference type="ARBA" id="ARBA00022989"/>
    </source>
</evidence>
<feature type="transmembrane region" description="Helical" evidence="6">
    <location>
        <begin position="148"/>
        <end position="168"/>
    </location>
</feature>
<gene>
    <name evidence="7" type="ORF">B0A55_04681</name>
</gene>